<evidence type="ECO:0000313" key="2">
    <source>
        <dbReference type="EMBL" id="PHD72883.1"/>
    </source>
</evidence>
<dbReference type="InterPro" id="IPR025673">
    <property type="entry name" value="PCYCGC"/>
</dbReference>
<dbReference type="EMBL" id="NUSQ01000023">
    <property type="protein sequence ID" value="PHD72883.1"/>
    <property type="molecule type" value="Genomic_DNA"/>
</dbReference>
<organism evidence="2 3">
    <name type="scientific">Bacillus toyonensis</name>
    <dbReference type="NCBI Taxonomy" id="155322"/>
    <lineage>
        <taxon>Bacteria</taxon>
        <taxon>Bacillati</taxon>
        <taxon>Bacillota</taxon>
        <taxon>Bacilli</taxon>
        <taxon>Bacillales</taxon>
        <taxon>Bacillaceae</taxon>
        <taxon>Bacillus</taxon>
        <taxon>Bacillus cereus group</taxon>
    </lineage>
</organism>
<reference evidence="2 3" key="1">
    <citation type="submission" date="2017-09" db="EMBL/GenBank/DDBJ databases">
        <title>Large-scale bioinformatics analysis of Bacillus genomes uncovers conserved roles of natural products in bacterial physiology.</title>
        <authorList>
            <consortium name="Agbiome Team Llc"/>
            <person name="Bleich R.M."/>
            <person name="Grubbs K.J."/>
            <person name="Santa Maria K.C."/>
            <person name="Allen S.E."/>
            <person name="Farag S."/>
            <person name="Shank E.A."/>
            <person name="Bowers A."/>
        </authorList>
    </citation>
    <scope>NUCLEOTIDE SEQUENCE [LARGE SCALE GENOMIC DNA]</scope>
    <source>
        <strain evidence="2 3">AFS044250</strain>
    </source>
</reference>
<dbReference type="PROSITE" id="PS51257">
    <property type="entry name" value="PROKAR_LIPOPROTEIN"/>
    <property type="match status" value="1"/>
</dbReference>
<evidence type="ECO:0008006" key="4">
    <source>
        <dbReference type="Google" id="ProtNLM"/>
    </source>
</evidence>
<accession>A0A2B5XZ95</accession>
<sequence>MAKIIPVVLLVSLLFVVLIGCSSANDLSANKNSETQNQLEESQNKDDHYKDDILETTTSVETLPSFLSSAKNDQVSQIYGMVGKNIELLEWIPCYCGCGENSEHKNNKDCFIREIKQSGVVTWMSHAMNHAACVDIAFQSVLMKQNGASILEIRQNIDNQYKKENIKGTPTPMPNV</sequence>
<name>A0A2B5XZ95_9BACI</name>
<dbReference type="RefSeq" id="WP_100062929.1">
    <property type="nucleotide sequence ID" value="NZ_NUSQ01000023.1"/>
</dbReference>
<evidence type="ECO:0000313" key="3">
    <source>
        <dbReference type="Proteomes" id="UP000225997"/>
    </source>
</evidence>
<proteinExistence type="predicted"/>
<comment type="caution">
    <text evidence="2">The sequence shown here is derived from an EMBL/GenBank/DDBJ whole genome shotgun (WGS) entry which is preliminary data.</text>
</comment>
<dbReference type="Pfam" id="PF13798">
    <property type="entry name" value="PCYCGC"/>
    <property type="match status" value="1"/>
</dbReference>
<keyword evidence="1" id="KW-0175">Coiled coil</keyword>
<dbReference type="AlphaFoldDB" id="A0A2B5XZ95"/>
<protein>
    <recommendedName>
        <fullName evidence="4">Lipoprotein</fullName>
    </recommendedName>
</protein>
<evidence type="ECO:0000256" key="1">
    <source>
        <dbReference type="SAM" id="Coils"/>
    </source>
</evidence>
<dbReference type="Proteomes" id="UP000225997">
    <property type="component" value="Unassembled WGS sequence"/>
</dbReference>
<feature type="coiled-coil region" evidence="1">
    <location>
        <begin position="25"/>
        <end position="52"/>
    </location>
</feature>
<gene>
    <name evidence="2" type="ORF">COF40_04600</name>
</gene>